<dbReference type="STRING" id="310781.SAMN05216259_102390"/>
<dbReference type="OrthoDB" id="5177904at2"/>
<gene>
    <name evidence="1" type="ORF">SAMN05216259_102390</name>
</gene>
<dbReference type="InterPro" id="IPR036866">
    <property type="entry name" value="RibonucZ/Hydroxyglut_hydro"/>
</dbReference>
<reference evidence="1 2" key="1">
    <citation type="submission" date="2016-10" db="EMBL/GenBank/DDBJ databases">
        <authorList>
            <person name="de Groot N.N."/>
        </authorList>
    </citation>
    <scope>NUCLEOTIDE SEQUENCE [LARGE SCALE GENOMIC DNA]</scope>
    <source>
        <strain evidence="1 2">CGMCC 4.2022</strain>
    </source>
</reference>
<dbReference type="SUPFAM" id="SSF56281">
    <property type="entry name" value="Metallo-hydrolase/oxidoreductase"/>
    <property type="match status" value="1"/>
</dbReference>
<keyword evidence="2" id="KW-1185">Reference proteome</keyword>
<evidence type="ECO:0000313" key="2">
    <source>
        <dbReference type="Proteomes" id="UP000199341"/>
    </source>
</evidence>
<evidence type="ECO:0008006" key="3">
    <source>
        <dbReference type="Google" id="ProtNLM"/>
    </source>
</evidence>
<name>A0A1G9Y4G0_9ACTN</name>
<dbReference type="RefSeq" id="WP_093783064.1">
    <property type="nucleotide sequence ID" value="NZ_FNIE01000002.1"/>
</dbReference>
<sequence>MITLDSRGEQALFAGDILHTPLQITHPGHNSCFDLDPAGSRATRLRLLTWAADNKALLLPAHFSGRTALEIEHAGSGFAIKQWGPFPRY</sequence>
<protein>
    <recommendedName>
        <fullName evidence="3">Metallo-beta-lactamase domain-containing protein</fullName>
    </recommendedName>
</protein>
<organism evidence="1 2">
    <name type="scientific">Actinacidiphila guanduensis</name>
    <dbReference type="NCBI Taxonomy" id="310781"/>
    <lineage>
        <taxon>Bacteria</taxon>
        <taxon>Bacillati</taxon>
        <taxon>Actinomycetota</taxon>
        <taxon>Actinomycetes</taxon>
        <taxon>Kitasatosporales</taxon>
        <taxon>Streptomycetaceae</taxon>
        <taxon>Actinacidiphila</taxon>
    </lineage>
</organism>
<proteinExistence type="predicted"/>
<dbReference type="EMBL" id="FNIE01000002">
    <property type="protein sequence ID" value="SDN03383.1"/>
    <property type="molecule type" value="Genomic_DNA"/>
</dbReference>
<evidence type="ECO:0000313" key="1">
    <source>
        <dbReference type="EMBL" id="SDN03383.1"/>
    </source>
</evidence>
<accession>A0A1G9Y4G0</accession>
<dbReference type="Proteomes" id="UP000199341">
    <property type="component" value="Unassembled WGS sequence"/>
</dbReference>
<dbReference type="Gene3D" id="3.60.15.10">
    <property type="entry name" value="Ribonuclease Z/Hydroxyacylglutathione hydrolase-like"/>
    <property type="match status" value="1"/>
</dbReference>
<dbReference type="AlphaFoldDB" id="A0A1G9Y4G0"/>